<dbReference type="Pfam" id="PF00487">
    <property type="entry name" value="FA_desaturase"/>
    <property type="match status" value="1"/>
</dbReference>
<feature type="transmembrane region" description="Helical" evidence="1">
    <location>
        <begin position="183"/>
        <end position="199"/>
    </location>
</feature>
<dbReference type="RefSeq" id="WP_220807076.1">
    <property type="nucleotide sequence ID" value="NZ_BPMK01000003.1"/>
</dbReference>
<feature type="domain" description="Fatty acid desaturase" evidence="2">
    <location>
        <begin position="55"/>
        <end position="292"/>
    </location>
</feature>
<keyword evidence="1" id="KW-0472">Membrane</keyword>
<keyword evidence="1" id="KW-1133">Transmembrane helix</keyword>
<name>A0ABQ4Q184_9BURK</name>
<evidence type="ECO:0000313" key="3">
    <source>
        <dbReference type="EMBL" id="GIZ50910.1"/>
    </source>
</evidence>
<evidence type="ECO:0000256" key="1">
    <source>
        <dbReference type="SAM" id="Phobius"/>
    </source>
</evidence>
<evidence type="ECO:0000313" key="4">
    <source>
        <dbReference type="Proteomes" id="UP000887222"/>
    </source>
</evidence>
<dbReference type="PANTHER" id="PTHR12879">
    <property type="entry name" value="SPHINGOLIPID DELTA 4 DESATURASE/C-4 HYDROXYLASE PROTEIN DES2"/>
    <property type="match status" value="1"/>
</dbReference>
<gene>
    <name evidence="3" type="ORF">NCCP691_09240</name>
</gene>
<feature type="transmembrane region" description="Helical" evidence="1">
    <location>
        <begin position="38"/>
        <end position="65"/>
    </location>
</feature>
<proteinExistence type="predicted"/>
<comment type="caution">
    <text evidence="3">The sequence shown here is derived from an EMBL/GenBank/DDBJ whole genome shotgun (WGS) entry which is preliminary data.</text>
</comment>
<dbReference type="CDD" id="cd03510">
    <property type="entry name" value="Rhizobitoxine-FADS-like"/>
    <property type="match status" value="1"/>
</dbReference>
<keyword evidence="4" id="KW-1185">Reference proteome</keyword>
<feature type="transmembrane region" description="Helical" evidence="1">
    <location>
        <begin position="205"/>
        <end position="223"/>
    </location>
</feature>
<dbReference type="EMBL" id="BPMK01000003">
    <property type="protein sequence ID" value="GIZ50910.1"/>
    <property type="molecule type" value="Genomic_DNA"/>
</dbReference>
<sequence length="317" mass="36275">MHDTPPDPRSLLLRDRELLRQLSRPAPARLLMQTLLEWVYISMLAALAVWLSHLAASLACMLLIATRQNALLVLMHEYSHFQFSRRHPWLNDLLGDLLTAFPFFISVHGFRRNHLAHHRAPGTDADPNLQAALRKPQYQYPKPRKHVLLEIARHAAGWYTLNELKRYTLDAGMATSLPLRVHAARAAFAIAVLAGVWAFDLWREVLLYWLLPMATFFMAILYLRDLGEHFGMPGPGFYASRTVLAGPLERLLICQNGVNFHAEHHLFPSVPFLRLRRLHDLLMEDSHYRRHAVITHGYLHGLLAELSREPEGGAPAE</sequence>
<organism evidence="3 4">
    <name type="scientific">Noviherbaspirillum aridicola</name>
    <dbReference type="NCBI Taxonomy" id="2849687"/>
    <lineage>
        <taxon>Bacteria</taxon>
        <taxon>Pseudomonadati</taxon>
        <taxon>Pseudomonadota</taxon>
        <taxon>Betaproteobacteria</taxon>
        <taxon>Burkholderiales</taxon>
        <taxon>Oxalobacteraceae</taxon>
        <taxon>Noviherbaspirillum</taxon>
    </lineage>
</organism>
<dbReference type="Proteomes" id="UP000887222">
    <property type="component" value="Unassembled WGS sequence"/>
</dbReference>
<dbReference type="InterPro" id="IPR005804">
    <property type="entry name" value="FA_desaturase_dom"/>
</dbReference>
<dbReference type="PANTHER" id="PTHR12879:SF8">
    <property type="entry name" value="SPHINGOLIPID DELTA(4)-DESATURASE DES1"/>
    <property type="match status" value="1"/>
</dbReference>
<keyword evidence="1" id="KW-0812">Transmembrane</keyword>
<accession>A0ABQ4Q184</accession>
<evidence type="ECO:0000259" key="2">
    <source>
        <dbReference type="Pfam" id="PF00487"/>
    </source>
</evidence>
<reference evidence="3 4" key="1">
    <citation type="journal article" date="2022" name="Int. J. Syst. Evol. Microbiol.">
        <title>Noviherbaspirillum aridicola sp. nov., isolated from an arid soil in Pakistan.</title>
        <authorList>
            <person name="Khan I.U."/>
            <person name="Saqib M."/>
            <person name="Amin A."/>
            <person name="Hussain F."/>
            <person name="Li L."/>
            <person name="Liu Y.H."/>
            <person name="Fang B.Z."/>
            <person name="Ahmed I."/>
            <person name="Li W.J."/>
        </authorList>
    </citation>
    <scope>NUCLEOTIDE SEQUENCE [LARGE SCALE GENOMIC DNA]</scope>
    <source>
        <strain evidence="3 4">NCCP-691</strain>
    </source>
</reference>
<protein>
    <submittedName>
        <fullName evidence="3">Fatty acid desaturase</fullName>
    </submittedName>
</protein>